<dbReference type="EMBL" id="JASPKZ010007223">
    <property type="protein sequence ID" value="KAJ9586026.1"/>
    <property type="molecule type" value="Genomic_DNA"/>
</dbReference>
<accession>A0AAD7ZST3</accession>
<evidence type="ECO:0000256" key="11">
    <source>
        <dbReference type="PIRSR" id="PIRSR006621-2"/>
    </source>
</evidence>
<dbReference type="EC" id="1.3.1.-" evidence="9"/>
<evidence type="ECO:0000256" key="8">
    <source>
        <dbReference type="ARBA" id="ARBA00023027"/>
    </source>
</evidence>
<comment type="cofactor">
    <cofactor evidence="1 9 11">
        <name>FMN</name>
        <dbReference type="ChEBI" id="CHEBI:58210"/>
    </cofactor>
</comment>
<dbReference type="PIRSF" id="PIRSF006621">
    <property type="entry name" value="Dus"/>
    <property type="match status" value="1"/>
</dbReference>
<evidence type="ECO:0000256" key="2">
    <source>
        <dbReference type="ARBA" id="ARBA00022630"/>
    </source>
</evidence>
<dbReference type="InterPro" id="IPR013785">
    <property type="entry name" value="Aldolase_TIM"/>
</dbReference>
<keyword evidence="8" id="KW-0520">NAD</keyword>
<evidence type="ECO:0000256" key="5">
    <source>
        <dbReference type="ARBA" id="ARBA00022694"/>
    </source>
</evidence>
<dbReference type="CDD" id="cd02801">
    <property type="entry name" value="DUS_like_FMN"/>
    <property type="match status" value="1"/>
</dbReference>
<dbReference type="PROSITE" id="PS01136">
    <property type="entry name" value="UPF0034"/>
    <property type="match status" value="1"/>
</dbReference>
<dbReference type="GO" id="GO:0006397">
    <property type="term" value="P:mRNA processing"/>
    <property type="evidence" value="ECO:0007669"/>
    <property type="project" value="UniProtKB-KW"/>
</dbReference>
<evidence type="ECO:0000313" key="14">
    <source>
        <dbReference type="Proteomes" id="UP001233999"/>
    </source>
</evidence>
<feature type="binding site" evidence="11">
    <location>
        <begin position="21"/>
        <end position="23"/>
    </location>
    <ligand>
        <name>FMN</name>
        <dbReference type="ChEBI" id="CHEBI:58210"/>
    </ligand>
</feature>
<dbReference type="InterPro" id="IPR018517">
    <property type="entry name" value="tRNA_hU_synthase_CS"/>
</dbReference>
<dbReference type="AlphaFoldDB" id="A0AAD7ZST3"/>
<evidence type="ECO:0000256" key="6">
    <source>
        <dbReference type="ARBA" id="ARBA00022857"/>
    </source>
</evidence>
<feature type="domain" description="DUS-like FMN-binding" evidence="12">
    <location>
        <begin position="19"/>
        <end position="278"/>
    </location>
</feature>
<feature type="binding site" evidence="11">
    <location>
        <position position="75"/>
    </location>
    <ligand>
        <name>FMN</name>
        <dbReference type="ChEBI" id="CHEBI:58210"/>
    </ligand>
</feature>
<comment type="function">
    <text evidence="9">Catalyzes the synthesis of dihydrouridine, a modified base found in the D-loop of most tRNAs.</text>
</comment>
<dbReference type="InterPro" id="IPR035587">
    <property type="entry name" value="DUS-like_FMN-bd"/>
</dbReference>
<keyword evidence="14" id="KW-1185">Reference proteome</keyword>
<dbReference type="Proteomes" id="UP001233999">
    <property type="component" value="Unassembled WGS sequence"/>
</dbReference>
<keyword evidence="5 9" id="KW-0819">tRNA processing</keyword>
<evidence type="ECO:0000256" key="3">
    <source>
        <dbReference type="ARBA" id="ARBA00022643"/>
    </source>
</evidence>
<keyword evidence="3 9" id="KW-0288">FMN</keyword>
<evidence type="ECO:0000256" key="1">
    <source>
        <dbReference type="ARBA" id="ARBA00001917"/>
    </source>
</evidence>
<evidence type="ECO:0000259" key="12">
    <source>
        <dbReference type="Pfam" id="PF01207"/>
    </source>
</evidence>
<reference evidence="13" key="1">
    <citation type="journal article" date="2023" name="IScience">
        <title>Live-bearing cockroach genome reveals convergent evolutionary mechanisms linked to viviparity in insects and beyond.</title>
        <authorList>
            <person name="Fouks B."/>
            <person name="Harrison M.C."/>
            <person name="Mikhailova A.A."/>
            <person name="Marchal E."/>
            <person name="English S."/>
            <person name="Carruthers M."/>
            <person name="Jennings E.C."/>
            <person name="Chiamaka E.L."/>
            <person name="Frigard R.A."/>
            <person name="Pippel M."/>
            <person name="Attardo G.M."/>
            <person name="Benoit J.B."/>
            <person name="Bornberg-Bauer E."/>
            <person name="Tobe S.S."/>
        </authorList>
    </citation>
    <scope>NUCLEOTIDE SEQUENCE</scope>
    <source>
        <strain evidence="13">Stay&amp;Tobe</strain>
    </source>
</reference>
<dbReference type="FunFam" id="3.20.20.70:FF:000159">
    <property type="entry name" value="tRNA-dihydrouridine synthase 4"/>
    <property type="match status" value="1"/>
</dbReference>
<sequence length="288" mass="32431">MADSVVLNLFNENKLVNVCAPMVRYSKLAFRTLTRRYNCHLCFTPMILADSFICSAKARSNEFTTNKEDRPLIVQFAAKDANQFAIAAEMVASYCDGVDLNCGCPQSWAMKEGYGAHLLDKPHLIRDLVLQVRNRIPGPFTVSVKIRIVEKFEIFRNTIELCRMLEKVGISFLTVHARTPKQRHQPINTDALREIKSSIQVPLIGNGDIKTNDGAHNLQTYTGCDGVMAARGILSNPAMFAGYATTPFTCVEDWIAISKQTNVSFQCFHHHLVFMLEKVLPKSKRLIF</sequence>
<dbReference type="PANTHER" id="PTHR11082:SF31">
    <property type="entry name" value="TRNA-DIHYDROURIDINE(20A_20B) SYNTHASE [NAD(P)+]-LIKE"/>
    <property type="match status" value="1"/>
</dbReference>
<dbReference type="PANTHER" id="PTHR11082">
    <property type="entry name" value="TRNA-DIHYDROURIDINE SYNTHASE"/>
    <property type="match status" value="1"/>
</dbReference>
<dbReference type="InterPro" id="IPR001269">
    <property type="entry name" value="DUS_fam"/>
</dbReference>
<proteinExistence type="inferred from homology"/>
<dbReference type="Pfam" id="PF01207">
    <property type="entry name" value="Dus"/>
    <property type="match status" value="1"/>
</dbReference>
<keyword evidence="11" id="KW-0547">Nucleotide-binding</keyword>
<feature type="binding site" evidence="11">
    <location>
        <position position="176"/>
    </location>
    <ligand>
        <name>FMN</name>
        <dbReference type="ChEBI" id="CHEBI:58210"/>
    </ligand>
</feature>
<evidence type="ECO:0000256" key="10">
    <source>
        <dbReference type="PIRSR" id="PIRSR006621-1"/>
    </source>
</evidence>
<dbReference type="GO" id="GO:0050660">
    <property type="term" value="F:flavin adenine dinucleotide binding"/>
    <property type="evidence" value="ECO:0007669"/>
    <property type="project" value="InterPro"/>
</dbReference>
<evidence type="ECO:0000313" key="13">
    <source>
        <dbReference type="EMBL" id="KAJ9586026.1"/>
    </source>
</evidence>
<dbReference type="GO" id="GO:0102267">
    <property type="term" value="F:tRNA-dihydrouridine20b synthase activity"/>
    <property type="evidence" value="ECO:0007669"/>
    <property type="project" value="UniProtKB-ARBA"/>
</dbReference>
<protein>
    <recommendedName>
        <fullName evidence="9">tRNA-dihydrouridine synthase</fullName>
        <ecNumber evidence="9">1.3.1.-</ecNumber>
    </recommendedName>
</protein>
<organism evidence="13 14">
    <name type="scientific">Diploptera punctata</name>
    <name type="common">Pacific beetle cockroach</name>
    <dbReference type="NCBI Taxonomy" id="6984"/>
    <lineage>
        <taxon>Eukaryota</taxon>
        <taxon>Metazoa</taxon>
        <taxon>Ecdysozoa</taxon>
        <taxon>Arthropoda</taxon>
        <taxon>Hexapoda</taxon>
        <taxon>Insecta</taxon>
        <taxon>Pterygota</taxon>
        <taxon>Neoptera</taxon>
        <taxon>Polyneoptera</taxon>
        <taxon>Dictyoptera</taxon>
        <taxon>Blattodea</taxon>
        <taxon>Blaberoidea</taxon>
        <taxon>Blaberidae</taxon>
        <taxon>Diplopterinae</taxon>
        <taxon>Diploptera</taxon>
    </lineage>
</organism>
<keyword evidence="4" id="KW-0507">mRNA processing</keyword>
<feature type="binding site" evidence="11">
    <location>
        <begin position="230"/>
        <end position="231"/>
    </location>
    <ligand>
        <name>FMN</name>
        <dbReference type="ChEBI" id="CHEBI:58210"/>
    </ligand>
</feature>
<gene>
    <name evidence="13" type="ORF">L9F63_020323</name>
</gene>
<keyword evidence="7 9" id="KW-0560">Oxidoreductase</keyword>
<reference evidence="13" key="2">
    <citation type="submission" date="2023-05" db="EMBL/GenBank/DDBJ databases">
        <authorList>
            <person name="Fouks B."/>
        </authorList>
    </citation>
    <scope>NUCLEOTIDE SEQUENCE</scope>
    <source>
        <strain evidence="13">Stay&amp;Tobe</strain>
        <tissue evidence="13">Testes</tissue>
    </source>
</reference>
<comment type="caution">
    <text evidence="13">The sequence shown here is derived from an EMBL/GenBank/DDBJ whole genome shotgun (WGS) entry which is preliminary data.</text>
</comment>
<name>A0AAD7ZST3_DIPPU</name>
<comment type="similarity">
    <text evidence="9">Belongs to the dus family.</text>
</comment>
<feature type="active site" description="Proton donor" evidence="10">
    <location>
        <position position="104"/>
    </location>
</feature>
<dbReference type="Gene3D" id="3.20.20.70">
    <property type="entry name" value="Aldolase class I"/>
    <property type="match status" value="1"/>
</dbReference>
<evidence type="ECO:0000256" key="4">
    <source>
        <dbReference type="ARBA" id="ARBA00022664"/>
    </source>
</evidence>
<evidence type="ECO:0000256" key="9">
    <source>
        <dbReference type="PIRNR" id="PIRNR006621"/>
    </source>
</evidence>
<keyword evidence="6" id="KW-0521">NADP</keyword>
<dbReference type="SUPFAM" id="SSF51395">
    <property type="entry name" value="FMN-linked oxidoreductases"/>
    <property type="match status" value="1"/>
</dbReference>
<keyword evidence="2 9" id="KW-0285">Flavoprotein</keyword>
<evidence type="ECO:0000256" key="7">
    <source>
        <dbReference type="ARBA" id="ARBA00023002"/>
    </source>
</evidence>
<dbReference type="GO" id="GO:0102266">
    <property type="term" value="F:tRNA-dihydrouridine20a synthase activity"/>
    <property type="evidence" value="ECO:0007669"/>
    <property type="project" value="UniProtKB-ARBA"/>
</dbReference>